<protein>
    <submittedName>
        <fullName evidence="2">Uncharacterized protein</fullName>
    </submittedName>
</protein>
<reference evidence="2 3" key="1">
    <citation type="submission" date="2022-04" db="EMBL/GenBank/DDBJ databases">
        <title>Identification of a novel bacterium isolated from mangrove sediments.</title>
        <authorList>
            <person name="Pan X."/>
        </authorList>
    </citation>
    <scope>NUCLEOTIDE SEQUENCE [LARGE SCALE GENOMIC DNA]</scope>
    <source>
        <strain evidence="2 3">B2638</strain>
    </source>
</reference>
<feature type="compositionally biased region" description="Polar residues" evidence="1">
    <location>
        <begin position="1"/>
        <end position="13"/>
    </location>
</feature>
<evidence type="ECO:0000256" key="1">
    <source>
        <dbReference type="SAM" id="MobiDB-lite"/>
    </source>
</evidence>
<proteinExistence type="predicted"/>
<dbReference type="EMBL" id="JALHLG010000020">
    <property type="protein sequence ID" value="MCJ2187893.1"/>
    <property type="molecule type" value="Genomic_DNA"/>
</dbReference>
<comment type="caution">
    <text evidence="2">The sequence shown here is derived from an EMBL/GenBank/DDBJ whole genome shotgun (WGS) entry which is preliminary data.</text>
</comment>
<feature type="region of interest" description="Disordered" evidence="1">
    <location>
        <begin position="1"/>
        <end position="23"/>
    </location>
</feature>
<dbReference type="Proteomes" id="UP001202281">
    <property type="component" value="Unassembled WGS sequence"/>
</dbReference>
<accession>A0ABT0BSP4</accession>
<gene>
    <name evidence="2" type="ORF">MTR66_13835</name>
</gene>
<organism evidence="2 3">
    <name type="scientific">Novosphingobium beihaiensis</name>
    <dbReference type="NCBI Taxonomy" id="2930389"/>
    <lineage>
        <taxon>Bacteria</taxon>
        <taxon>Pseudomonadati</taxon>
        <taxon>Pseudomonadota</taxon>
        <taxon>Alphaproteobacteria</taxon>
        <taxon>Sphingomonadales</taxon>
        <taxon>Sphingomonadaceae</taxon>
        <taxon>Novosphingobium</taxon>
    </lineage>
</organism>
<name>A0ABT0BSP4_9SPHN</name>
<evidence type="ECO:0000313" key="3">
    <source>
        <dbReference type="Proteomes" id="UP001202281"/>
    </source>
</evidence>
<dbReference type="RefSeq" id="WP_243922030.1">
    <property type="nucleotide sequence ID" value="NZ_JALHLG010000020.1"/>
</dbReference>
<keyword evidence="3" id="KW-1185">Reference proteome</keyword>
<evidence type="ECO:0000313" key="2">
    <source>
        <dbReference type="EMBL" id="MCJ2187893.1"/>
    </source>
</evidence>
<sequence>MAFMTSQYATRQTAARHRKKPFPSPCRAAAIGTSTNQAEGKMTTLTFKAADGESLTPLIEALVKSNPEFFVEYKDQIKLIHETPRFGGSAQRTYLRMQFEFDGLTQEEAEKLRALIKFTKALIDVISEQKTSGDITFDNDDPNEKPEIIVF</sequence>